<proteinExistence type="predicted"/>
<name>A0A2P6V1N3_9CHLO</name>
<evidence type="ECO:0000313" key="2">
    <source>
        <dbReference type="EMBL" id="PSC67993.1"/>
    </source>
</evidence>
<comment type="caution">
    <text evidence="2">The sequence shown here is derived from an EMBL/GenBank/DDBJ whole genome shotgun (WGS) entry which is preliminary data.</text>
</comment>
<dbReference type="OrthoDB" id="10542639at2759"/>
<dbReference type="Proteomes" id="UP000239649">
    <property type="component" value="Unassembled WGS sequence"/>
</dbReference>
<feature type="compositionally biased region" description="Pro residues" evidence="1">
    <location>
        <begin position="44"/>
        <end position="54"/>
    </location>
</feature>
<organism evidence="2 3">
    <name type="scientific">Micractinium conductrix</name>
    <dbReference type="NCBI Taxonomy" id="554055"/>
    <lineage>
        <taxon>Eukaryota</taxon>
        <taxon>Viridiplantae</taxon>
        <taxon>Chlorophyta</taxon>
        <taxon>core chlorophytes</taxon>
        <taxon>Trebouxiophyceae</taxon>
        <taxon>Chlorellales</taxon>
        <taxon>Chlorellaceae</taxon>
        <taxon>Chlorella clade</taxon>
        <taxon>Micractinium</taxon>
    </lineage>
</organism>
<dbReference type="AlphaFoldDB" id="A0A2P6V1N3"/>
<feature type="compositionally biased region" description="Gly residues" evidence="1">
    <location>
        <begin position="55"/>
        <end position="64"/>
    </location>
</feature>
<evidence type="ECO:0000313" key="3">
    <source>
        <dbReference type="Proteomes" id="UP000239649"/>
    </source>
</evidence>
<feature type="region of interest" description="Disordered" evidence="1">
    <location>
        <begin position="1"/>
        <end position="72"/>
    </location>
</feature>
<reference evidence="2 3" key="1">
    <citation type="journal article" date="2018" name="Plant J.">
        <title>Genome sequences of Chlorella sorokiniana UTEX 1602 and Micractinium conductrix SAG 241.80: implications to maltose excretion by a green alga.</title>
        <authorList>
            <person name="Arriola M.B."/>
            <person name="Velmurugan N."/>
            <person name="Zhang Y."/>
            <person name="Plunkett M.H."/>
            <person name="Hondzo H."/>
            <person name="Barney B.M."/>
        </authorList>
    </citation>
    <scope>NUCLEOTIDE SEQUENCE [LARGE SCALE GENOMIC DNA]</scope>
    <source>
        <strain evidence="2 3">SAG 241.80</strain>
    </source>
</reference>
<accession>A0A2P6V1N3</accession>
<evidence type="ECO:0000256" key="1">
    <source>
        <dbReference type="SAM" id="MobiDB-lite"/>
    </source>
</evidence>
<gene>
    <name evidence="2" type="ORF">C2E20_8421</name>
</gene>
<sequence length="198" mass="20129">MEPVRRPGPGGGGAPPPVPPGFVPAGGERPHGRGGRGGGGRGGPPLPGRGPPPAGRGGPPGRGGNRAERLARRGLQLEELRVALYKRQVAAMEVGPGSLPRPDAERRDAMLRTGPDIAPPSSYEEMPASRHVYWAEALLPDAARLQAPSVSAPGVDHAGEMAAAMQLHAAVPQGSVLMGSKGADFAVDAALADLINKA</sequence>
<protein>
    <submittedName>
        <fullName evidence="2">Uncharacterized protein</fullName>
    </submittedName>
</protein>
<dbReference type="EMBL" id="LHPF02000044">
    <property type="protein sequence ID" value="PSC67993.1"/>
    <property type="molecule type" value="Genomic_DNA"/>
</dbReference>
<keyword evidence="3" id="KW-1185">Reference proteome</keyword>